<keyword evidence="7" id="KW-0418">Kinase</keyword>
<evidence type="ECO:0000256" key="9">
    <source>
        <dbReference type="ARBA" id="ARBA00047899"/>
    </source>
</evidence>
<comment type="catalytic activity">
    <reaction evidence="9">
        <text>L-threonyl-[protein] + ATP = O-phospho-L-threonyl-[protein] + ADP + H(+)</text>
        <dbReference type="Rhea" id="RHEA:46608"/>
        <dbReference type="Rhea" id="RHEA-COMP:11060"/>
        <dbReference type="Rhea" id="RHEA-COMP:11605"/>
        <dbReference type="ChEBI" id="CHEBI:15378"/>
        <dbReference type="ChEBI" id="CHEBI:30013"/>
        <dbReference type="ChEBI" id="CHEBI:30616"/>
        <dbReference type="ChEBI" id="CHEBI:61977"/>
        <dbReference type="ChEBI" id="CHEBI:456216"/>
        <dbReference type="EC" id="2.7.11.1"/>
    </reaction>
</comment>
<keyword evidence="5" id="KW-0808">Transferase</keyword>
<dbReference type="AlphaFoldDB" id="A0ABD2QL61"/>
<evidence type="ECO:0000256" key="10">
    <source>
        <dbReference type="ARBA" id="ARBA00048679"/>
    </source>
</evidence>
<name>A0ABD2QL61_9PLAT</name>
<evidence type="ECO:0000256" key="2">
    <source>
        <dbReference type="ARBA" id="ARBA00012513"/>
    </source>
</evidence>
<dbReference type="PANTHER" id="PTHR24347">
    <property type="entry name" value="SERINE/THREONINE-PROTEIN KINASE"/>
    <property type="match status" value="1"/>
</dbReference>
<keyword evidence="4" id="KW-0597">Phosphoprotein</keyword>
<evidence type="ECO:0000313" key="12">
    <source>
        <dbReference type="EMBL" id="KAL3320244.1"/>
    </source>
</evidence>
<dbReference type="EMBL" id="JBJKFK010000066">
    <property type="protein sequence ID" value="KAL3320244.1"/>
    <property type="molecule type" value="Genomic_DNA"/>
</dbReference>
<organism evidence="12 13">
    <name type="scientific">Cichlidogyrus casuarinus</name>
    <dbReference type="NCBI Taxonomy" id="1844966"/>
    <lineage>
        <taxon>Eukaryota</taxon>
        <taxon>Metazoa</taxon>
        <taxon>Spiralia</taxon>
        <taxon>Lophotrochozoa</taxon>
        <taxon>Platyhelminthes</taxon>
        <taxon>Monogenea</taxon>
        <taxon>Monopisthocotylea</taxon>
        <taxon>Dactylogyridea</taxon>
        <taxon>Ancyrocephalidae</taxon>
        <taxon>Cichlidogyrus</taxon>
    </lineage>
</organism>
<keyword evidence="6" id="KW-0547">Nucleotide-binding</keyword>
<dbReference type="SUPFAM" id="SSF56112">
    <property type="entry name" value="Protein kinase-like (PK-like)"/>
    <property type="match status" value="1"/>
</dbReference>
<dbReference type="SMART" id="SM00220">
    <property type="entry name" value="S_TKc"/>
    <property type="match status" value="1"/>
</dbReference>
<dbReference type="EC" id="2.7.11.1" evidence="2"/>
<dbReference type="InterPro" id="IPR027442">
    <property type="entry name" value="MAPKAPK_C"/>
</dbReference>
<dbReference type="Gene3D" id="4.10.1170.10">
    <property type="entry name" value="MAP kinase activated protein kinase 2"/>
    <property type="match status" value="1"/>
</dbReference>
<gene>
    <name evidence="12" type="ORF">Ciccas_001076</name>
</gene>
<comment type="caution">
    <text evidence="12">The sequence shown here is derived from an EMBL/GenBank/DDBJ whole genome shotgun (WGS) entry which is preliminary data.</text>
</comment>
<evidence type="ECO:0000256" key="1">
    <source>
        <dbReference type="ARBA" id="ARBA00006692"/>
    </source>
</evidence>
<comment type="similarity">
    <text evidence="1">Belongs to the protein kinase superfamily. CAMK Ser/Thr protein kinase family.</text>
</comment>
<evidence type="ECO:0000313" key="13">
    <source>
        <dbReference type="Proteomes" id="UP001626550"/>
    </source>
</evidence>
<evidence type="ECO:0000256" key="7">
    <source>
        <dbReference type="ARBA" id="ARBA00022777"/>
    </source>
</evidence>
<dbReference type="PROSITE" id="PS00108">
    <property type="entry name" value="PROTEIN_KINASE_ST"/>
    <property type="match status" value="1"/>
</dbReference>
<dbReference type="Gene3D" id="1.10.510.10">
    <property type="entry name" value="Transferase(Phosphotransferase) domain 1"/>
    <property type="match status" value="1"/>
</dbReference>
<dbReference type="PROSITE" id="PS50011">
    <property type="entry name" value="PROTEIN_KINASE_DOM"/>
    <property type="match status" value="1"/>
</dbReference>
<comment type="catalytic activity">
    <reaction evidence="10">
        <text>L-seryl-[protein] + ATP = O-phospho-L-seryl-[protein] + ADP + H(+)</text>
        <dbReference type="Rhea" id="RHEA:17989"/>
        <dbReference type="Rhea" id="RHEA-COMP:9863"/>
        <dbReference type="Rhea" id="RHEA-COMP:11604"/>
        <dbReference type="ChEBI" id="CHEBI:15378"/>
        <dbReference type="ChEBI" id="CHEBI:29999"/>
        <dbReference type="ChEBI" id="CHEBI:30616"/>
        <dbReference type="ChEBI" id="CHEBI:83421"/>
        <dbReference type="ChEBI" id="CHEBI:456216"/>
        <dbReference type="EC" id="2.7.11.1"/>
    </reaction>
</comment>
<dbReference type="InterPro" id="IPR000719">
    <property type="entry name" value="Prot_kinase_dom"/>
</dbReference>
<proteinExistence type="inferred from homology"/>
<dbReference type="GO" id="GO:0005524">
    <property type="term" value="F:ATP binding"/>
    <property type="evidence" value="ECO:0007669"/>
    <property type="project" value="UniProtKB-KW"/>
</dbReference>
<evidence type="ECO:0000259" key="11">
    <source>
        <dbReference type="PROSITE" id="PS50011"/>
    </source>
</evidence>
<dbReference type="FunFam" id="1.10.510.10:FF:000571">
    <property type="entry name" value="Maternal embryonic leucine zipper kinase"/>
    <property type="match status" value="1"/>
</dbReference>
<evidence type="ECO:0000256" key="4">
    <source>
        <dbReference type="ARBA" id="ARBA00022553"/>
    </source>
</evidence>
<dbReference type="InterPro" id="IPR008271">
    <property type="entry name" value="Ser/Thr_kinase_AS"/>
</dbReference>
<dbReference type="Pfam" id="PF00069">
    <property type="entry name" value="Pkinase"/>
    <property type="match status" value="1"/>
</dbReference>
<dbReference type="Proteomes" id="UP001626550">
    <property type="component" value="Unassembled WGS sequence"/>
</dbReference>
<evidence type="ECO:0000256" key="5">
    <source>
        <dbReference type="ARBA" id="ARBA00022679"/>
    </source>
</evidence>
<dbReference type="FunFam" id="3.30.200.20:FF:000156">
    <property type="entry name" value="MAP kinase-activated protein kinase 3"/>
    <property type="match status" value="1"/>
</dbReference>
<keyword evidence="13" id="KW-1185">Reference proteome</keyword>
<dbReference type="Gene3D" id="3.30.200.20">
    <property type="entry name" value="Phosphorylase Kinase, domain 1"/>
    <property type="match status" value="1"/>
</dbReference>
<keyword evidence="8" id="KW-0067">ATP-binding</keyword>
<dbReference type="InterPro" id="IPR011009">
    <property type="entry name" value="Kinase-like_dom_sf"/>
</dbReference>
<keyword evidence="3" id="KW-0723">Serine/threonine-protein kinase</keyword>
<evidence type="ECO:0000256" key="8">
    <source>
        <dbReference type="ARBA" id="ARBA00022840"/>
    </source>
</evidence>
<evidence type="ECO:0000256" key="3">
    <source>
        <dbReference type="ARBA" id="ARBA00022527"/>
    </source>
</evidence>
<dbReference type="GO" id="GO:0004674">
    <property type="term" value="F:protein serine/threonine kinase activity"/>
    <property type="evidence" value="ECO:0007669"/>
    <property type="project" value="UniProtKB-KW"/>
</dbReference>
<sequence length="356" mass="40650">MSCETYSFKPLTTAITKDYTISETVFGSGVNGKVYKCIDKKTQIEYALKILPDTSKSRREIELHKRCSELSRHIVKIVKVYENNNMNTKKNYLLIVMESMSGGELFQRIQQHADSPFTEREAACIVYQIASAVNDIHSLNIAHRDLKPENLLYASDAPDALLKLTDFGFAKELQKDVTLSTPCYTPYYVAPEVLGPENYDQSCDMWSLGVITYILLCGYPPFYSHNGQPISPGMKRRIRLGEYTFPTREWTRVSGDAKDLISKLLMVDPSQRLNISEVMAHEWITKHNAVPDTPLLTRTILLEDSENLEFVNEAWDQHLMEIRGDDNGVKIKTVSDANNSLLHKRRQKKEELMESA</sequence>
<evidence type="ECO:0000256" key="6">
    <source>
        <dbReference type="ARBA" id="ARBA00022741"/>
    </source>
</evidence>
<protein>
    <recommendedName>
        <fullName evidence="2">non-specific serine/threonine protein kinase</fullName>
        <ecNumber evidence="2">2.7.11.1</ecNumber>
    </recommendedName>
</protein>
<accession>A0ABD2QL61</accession>
<dbReference type="CDD" id="cd14089">
    <property type="entry name" value="STKc_MAPKAPK"/>
    <property type="match status" value="1"/>
</dbReference>
<feature type="domain" description="Protein kinase" evidence="11">
    <location>
        <begin position="20"/>
        <end position="284"/>
    </location>
</feature>
<reference evidence="12 13" key="1">
    <citation type="submission" date="2024-11" db="EMBL/GenBank/DDBJ databases">
        <title>Adaptive evolution of stress response genes in parasites aligns with host niche diversity.</title>
        <authorList>
            <person name="Hahn C."/>
            <person name="Resl P."/>
        </authorList>
    </citation>
    <scope>NUCLEOTIDE SEQUENCE [LARGE SCALE GENOMIC DNA]</scope>
    <source>
        <strain evidence="12">EGGRZ-B1_66</strain>
        <tissue evidence="12">Body</tissue>
    </source>
</reference>